<comment type="caution">
    <text evidence="16">The sequence shown here is derived from an EMBL/GenBank/DDBJ whole genome shotgun (WGS) entry which is preliminary data.</text>
</comment>
<feature type="domain" description="GPI inositol-deacylase transmembrane" evidence="15">
    <location>
        <begin position="792"/>
        <end position="1116"/>
    </location>
</feature>
<evidence type="ECO:0000256" key="7">
    <source>
        <dbReference type="ARBA" id="ARBA00022801"/>
    </source>
</evidence>
<dbReference type="GeneID" id="59331479"/>
<dbReference type="Proteomes" id="UP000593566">
    <property type="component" value="Unassembled WGS sequence"/>
</dbReference>
<evidence type="ECO:0000256" key="1">
    <source>
        <dbReference type="ARBA" id="ARBA00003496"/>
    </source>
</evidence>
<evidence type="ECO:0000256" key="10">
    <source>
        <dbReference type="ARBA" id="ARBA00022989"/>
    </source>
</evidence>
<protein>
    <recommendedName>
        <fullName evidence="4 12">GPI inositol-deacylase</fullName>
        <ecNumber evidence="12">3.1.-.-</ecNumber>
    </recommendedName>
</protein>
<sequence>MIRRLSGSAEDTDNSAPTQAETAPPNKHGNNKHGNNKHGKKKSFTSAKYDVTRHSDTLDRRKIEKAIGLIQSPPNGSNPSPPAENRQGVSSKKQLLLAPGEDIDRMPEPRTWRRSRARNPWACSLLTISVTALSALILLFIVHAFLTRQLDPKGCDMCWSRPIYIKFSDFDTEHTRFASKYNLYLYREGGFDEDPKVKGVPVLFIPGNAGSYKQARCLAFEAASYYHDSIQQDAQALKEGMTSLDFFSVDFNEDFSAFHGQTILDQAEYLNDAVAYILSLYHDPRRSQRDPGLPDPSSVILVGHSMGGVVARTMLTMPNYQSNSINTIVTMSAPHARPPVSVDAESVRTYKRINDYWRQAYTQKWANDNPLWHVTLISIAGGGLDTVVPSDFASLESLVPSTHGFTVFTSGIPNVWTGADHIQTTWCVQLMKPIVRSIFSTLDVHRPGQTKPRAERMRIFRSWYLTGMEDVVEKTLPQKESSTLLTLEDNSHSVMSVGENLVLRDLGRAGKPKAHLLPVPMRIPQGSKSFILLSDQRLEEPGTTAQIEVLFCSVFPLQHGQSSTLFSMNMDLSGGTSGSTRLACKNAASDVIRLPASKKMSAHPYDKAQPMSYLQYDLEDLADYQFVAVVDKTVEPSQGWAIAEFTEKFDSIIETDLGLRRLLSFGLHLKLPAARPFMTQIKIPALHSSLLAFKLNLGKQACGDDAELFTPLLRQHLSEPHESKYFVNVKDANISLHGVAPFMPPPLRAQTVSDGVSLQFWSDPTCNSSIDVSMNVDVPGSMGKLVMRYRMVFAAFPLVIVALVLRKQFKVYDESGIFITFAESLDLCLKTSLPVLLLALTFLAMGLTISSAAPPRPVSTGWLGWGGNATESAIDFTKNDLLLGSQDPIFWFLVPLFGLINVGICVGVNYVTLGLTNLFYLPYNFLTARPAWVRVEDVSGRSVAPDFAASSPRRRIITTCVLLFLVSTFIPYQFAYLDAVLVQLSTCTRALRLVRETRSGGHYNFYNYSHSMLILMLWVLPINVPVLLVWAHNLAVQWLTPFSSHHNVLSIMPYLILVETLTCGKMIPRVTSRARYVTNILFFILAGYAAVYGVTYAYALHHIVNLVCAWLVAVHFSSNEVSLQGLSQILEGVDDGNDRGAKKRP</sequence>
<evidence type="ECO:0000256" key="13">
    <source>
        <dbReference type="SAM" id="MobiDB-lite"/>
    </source>
</evidence>
<comment type="function">
    <text evidence="1 12">Involved in inositol deacylation of GPI-anchored proteins which plays important roles in the quality control and ER-associated degradation of GPI-anchored proteins.</text>
</comment>
<feature type="transmembrane region" description="Helical" evidence="12">
    <location>
        <begin position="1080"/>
        <end position="1099"/>
    </location>
</feature>
<gene>
    <name evidence="16" type="ORF">HO133_003067</name>
</gene>
<dbReference type="FunFam" id="3.40.50.1820:FF:000056">
    <property type="entry name" value="GPI inositol-deacylase"/>
    <property type="match status" value="1"/>
</dbReference>
<evidence type="ECO:0000256" key="4">
    <source>
        <dbReference type="ARBA" id="ARBA00015856"/>
    </source>
</evidence>
<evidence type="ECO:0000256" key="2">
    <source>
        <dbReference type="ARBA" id="ARBA00004477"/>
    </source>
</evidence>
<evidence type="ECO:0000256" key="9">
    <source>
        <dbReference type="ARBA" id="ARBA00022927"/>
    </source>
</evidence>
<dbReference type="AlphaFoldDB" id="A0A8H6CBZ1"/>
<evidence type="ECO:0000256" key="12">
    <source>
        <dbReference type="RuleBase" id="RU365011"/>
    </source>
</evidence>
<keyword evidence="8 12" id="KW-0256">Endoplasmic reticulum</keyword>
<feature type="transmembrane region" description="Helical" evidence="12">
    <location>
        <begin position="1012"/>
        <end position="1031"/>
    </location>
</feature>
<feature type="region of interest" description="Disordered" evidence="13">
    <location>
        <begin position="1"/>
        <end position="107"/>
    </location>
</feature>
<dbReference type="Pfam" id="PF25140">
    <property type="entry name" value="PGAP1_TMD"/>
    <property type="match status" value="1"/>
</dbReference>
<comment type="similarity">
    <text evidence="3 12">Belongs to the GPI inositol-deacylase family.</text>
</comment>
<feature type="compositionally biased region" description="Basic residues" evidence="13">
    <location>
        <begin position="29"/>
        <end position="43"/>
    </location>
</feature>
<feature type="compositionally biased region" description="Basic and acidic residues" evidence="13">
    <location>
        <begin position="50"/>
        <end position="65"/>
    </location>
</feature>
<evidence type="ECO:0000313" key="17">
    <source>
        <dbReference type="Proteomes" id="UP000593566"/>
    </source>
</evidence>
<dbReference type="EMBL" id="JACCJB010000016">
    <property type="protein sequence ID" value="KAF6220634.1"/>
    <property type="molecule type" value="Genomic_DNA"/>
</dbReference>
<dbReference type="RefSeq" id="XP_037150069.1">
    <property type="nucleotide sequence ID" value="XM_037293991.1"/>
</dbReference>
<organism evidence="16 17">
    <name type="scientific">Letharia lupina</name>
    <dbReference type="NCBI Taxonomy" id="560253"/>
    <lineage>
        <taxon>Eukaryota</taxon>
        <taxon>Fungi</taxon>
        <taxon>Dikarya</taxon>
        <taxon>Ascomycota</taxon>
        <taxon>Pezizomycotina</taxon>
        <taxon>Lecanoromycetes</taxon>
        <taxon>OSLEUM clade</taxon>
        <taxon>Lecanoromycetidae</taxon>
        <taxon>Lecanorales</taxon>
        <taxon>Lecanorineae</taxon>
        <taxon>Parmeliaceae</taxon>
        <taxon>Letharia</taxon>
    </lineage>
</organism>
<dbReference type="GO" id="GO:0005789">
    <property type="term" value="C:endoplasmic reticulum membrane"/>
    <property type="evidence" value="ECO:0007669"/>
    <property type="project" value="UniProtKB-SubCell"/>
</dbReference>
<keyword evidence="7 12" id="KW-0378">Hydrolase</keyword>
<dbReference type="GO" id="GO:0050185">
    <property type="term" value="F:phosphatidylinositol deacylase activity"/>
    <property type="evidence" value="ECO:0007669"/>
    <property type="project" value="TreeGrafter"/>
</dbReference>
<dbReference type="EC" id="3.1.-.-" evidence="12"/>
<evidence type="ECO:0000256" key="5">
    <source>
        <dbReference type="ARBA" id="ARBA00022448"/>
    </source>
</evidence>
<dbReference type="SUPFAM" id="SSF53474">
    <property type="entry name" value="alpha/beta-Hydrolases"/>
    <property type="match status" value="1"/>
</dbReference>
<dbReference type="InterPro" id="IPR012908">
    <property type="entry name" value="PGAP1-ab_dom-like"/>
</dbReference>
<dbReference type="Gene3D" id="3.40.50.1820">
    <property type="entry name" value="alpha/beta hydrolase"/>
    <property type="match status" value="1"/>
</dbReference>
<dbReference type="Pfam" id="PF25141">
    <property type="entry name" value="PGAP1_2nd"/>
    <property type="match status" value="1"/>
</dbReference>
<comment type="subcellular location">
    <subcellularLocation>
        <location evidence="2">Endoplasmic reticulum membrane</location>
        <topology evidence="2">Multi-pass membrane protein</topology>
    </subcellularLocation>
</comment>
<feature type="transmembrane region" description="Helical" evidence="12">
    <location>
        <begin position="787"/>
        <end position="805"/>
    </location>
</feature>
<keyword evidence="6 12" id="KW-0812">Transmembrane</keyword>
<keyword evidence="9 12" id="KW-0653">Protein transport</keyword>
<dbReference type="GO" id="GO:0006505">
    <property type="term" value="P:GPI anchor metabolic process"/>
    <property type="evidence" value="ECO:0007669"/>
    <property type="project" value="TreeGrafter"/>
</dbReference>
<accession>A0A8H6CBZ1</accession>
<dbReference type="InterPro" id="IPR039529">
    <property type="entry name" value="PGAP1/BST1"/>
</dbReference>
<dbReference type="InterPro" id="IPR029058">
    <property type="entry name" value="AB_hydrolase_fold"/>
</dbReference>
<evidence type="ECO:0000256" key="11">
    <source>
        <dbReference type="ARBA" id="ARBA00023136"/>
    </source>
</evidence>
<name>A0A8H6CBZ1_9LECA</name>
<dbReference type="GO" id="GO:0015031">
    <property type="term" value="P:protein transport"/>
    <property type="evidence" value="ECO:0007669"/>
    <property type="project" value="UniProtKB-KW"/>
</dbReference>
<feature type="domain" description="GPI inositol-deacylase PGAP1-like alpha/beta" evidence="14">
    <location>
        <begin position="197"/>
        <end position="440"/>
    </location>
</feature>
<keyword evidence="17" id="KW-1185">Reference proteome</keyword>
<evidence type="ECO:0000256" key="6">
    <source>
        <dbReference type="ARBA" id="ARBA00022692"/>
    </source>
</evidence>
<evidence type="ECO:0000259" key="15">
    <source>
        <dbReference type="Pfam" id="PF25140"/>
    </source>
</evidence>
<reference evidence="16 17" key="1">
    <citation type="journal article" date="2020" name="Genomics">
        <title>Complete, high-quality genomes from long-read metagenomic sequencing of two wolf lichen thalli reveals enigmatic genome architecture.</title>
        <authorList>
            <person name="McKenzie S.K."/>
            <person name="Walston R.F."/>
            <person name="Allen J.L."/>
        </authorList>
    </citation>
    <scope>NUCLEOTIDE SEQUENCE [LARGE SCALE GENOMIC DNA]</scope>
    <source>
        <strain evidence="16">WasteWater1</strain>
    </source>
</reference>
<dbReference type="InterPro" id="IPR056824">
    <property type="entry name" value="PGAP1_TMD"/>
</dbReference>
<keyword evidence="11 12" id="KW-0472">Membrane</keyword>
<dbReference type="Pfam" id="PF07819">
    <property type="entry name" value="PGAP1"/>
    <property type="match status" value="1"/>
</dbReference>
<feature type="transmembrane region" description="Helical" evidence="12">
    <location>
        <begin position="889"/>
        <end position="911"/>
    </location>
</feature>
<feature type="transmembrane region" description="Helical" evidence="12">
    <location>
        <begin position="121"/>
        <end position="146"/>
    </location>
</feature>
<dbReference type="PANTHER" id="PTHR15495">
    <property type="entry name" value="NEGATIVE REGULATOR OF VESICLE FORMATION-RELATED"/>
    <property type="match status" value="1"/>
</dbReference>
<keyword evidence="10 12" id="KW-1133">Transmembrane helix</keyword>
<evidence type="ECO:0000313" key="16">
    <source>
        <dbReference type="EMBL" id="KAF6220634.1"/>
    </source>
</evidence>
<keyword evidence="5 12" id="KW-0813">Transport</keyword>
<evidence type="ECO:0000259" key="14">
    <source>
        <dbReference type="Pfam" id="PF07819"/>
    </source>
</evidence>
<dbReference type="PANTHER" id="PTHR15495:SF7">
    <property type="entry name" value="GPI INOSITOL-DEACYLASE"/>
    <property type="match status" value="1"/>
</dbReference>
<proteinExistence type="inferred from homology"/>
<evidence type="ECO:0000256" key="8">
    <source>
        <dbReference type="ARBA" id="ARBA00022824"/>
    </source>
</evidence>
<feature type="transmembrane region" description="Helical" evidence="12">
    <location>
        <begin position="833"/>
        <end position="853"/>
    </location>
</feature>
<evidence type="ECO:0000256" key="3">
    <source>
        <dbReference type="ARBA" id="ARBA00006931"/>
    </source>
</evidence>
<dbReference type="GO" id="GO:0006888">
    <property type="term" value="P:endoplasmic reticulum to Golgi vesicle-mediated transport"/>
    <property type="evidence" value="ECO:0007669"/>
    <property type="project" value="TreeGrafter"/>
</dbReference>